<dbReference type="EMBL" id="LAZR01012319">
    <property type="protein sequence ID" value="KKM27457.1"/>
    <property type="molecule type" value="Genomic_DNA"/>
</dbReference>
<dbReference type="Gene3D" id="2.60.120.200">
    <property type="match status" value="1"/>
</dbReference>
<evidence type="ECO:0008006" key="2">
    <source>
        <dbReference type="Google" id="ProtNLM"/>
    </source>
</evidence>
<organism evidence="1">
    <name type="scientific">marine sediment metagenome</name>
    <dbReference type="NCBI Taxonomy" id="412755"/>
    <lineage>
        <taxon>unclassified sequences</taxon>
        <taxon>metagenomes</taxon>
        <taxon>ecological metagenomes</taxon>
    </lineage>
</organism>
<dbReference type="Pfam" id="PF13385">
    <property type="entry name" value="Laminin_G_3"/>
    <property type="match status" value="1"/>
</dbReference>
<proteinExistence type="predicted"/>
<dbReference type="SUPFAM" id="SSF49899">
    <property type="entry name" value="Concanavalin A-like lectins/glucanases"/>
    <property type="match status" value="1"/>
</dbReference>
<name>A0A0F9IIS1_9ZZZZ</name>
<evidence type="ECO:0000313" key="1">
    <source>
        <dbReference type="EMBL" id="KKM27457.1"/>
    </source>
</evidence>
<protein>
    <recommendedName>
        <fullName evidence="2">LamG-like jellyroll fold domain-containing protein</fullName>
    </recommendedName>
</protein>
<dbReference type="AlphaFoldDB" id="A0A0F9IIS1"/>
<sequence>MVYSPIVTPKAVRGWASRSFDLGTHTYDLNDFYSPDTELYKSKVLDLVSPKYIPNKAYVFDKSKYGNHGTITGPTWVQLPSGIWVLYFDGTNDKVVFTFTPNIDLGDVDTYTIIVWAKGDDFQGAVDRRIFDIGNSGNATPTVLIDFENGKVRSGHRDDASNLALLTATALDDTWYHIALVRRAANSFELYLDGVSKDTDATVVGDTALDGIQLGEIVQSGLSDLGGYIGGVRIVTRAFTTTEVRQDRDMTAWGYQ</sequence>
<comment type="caution">
    <text evidence="1">The sequence shown here is derived from an EMBL/GenBank/DDBJ whole genome shotgun (WGS) entry which is preliminary data.</text>
</comment>
<accession>A0A0F9IIS1</accession>
<gene>
    <name evidence="1" type="ORF">LCGC14_1574520</name>
</gene>
<dbReference type="InterPro" id="IPR013320">
    <property type="entry name" value="ConA-like_dom_sf"/>
</dbReference>
<reference evidence="1" key="1">
    <citation type="journal article" date="2015" name="Nature">
        <title>Complex archaea that bridge the gap between prokaryotes and eukaryotes.</title>
        <authorList>
            <person name="Spang A."/>
            <person name="Saw J.H."/>
            <person name="Jorgensen S.L."/>
            <person name="Zaremba-Niedzwiedzka K."/>
            <person name="Martijn J."/>
            <person name="Lind A.E."/>
            <person name="van Eijk R."/>
            <person name="Schleper C."/>
            <person name="Guy L."/>
            <person name="Ettema T.J."/>
        </authorList>
    </citation>
    <scope>NUCLEOTIDE SEQUENCE</scope>
</reference>